<evidence type="ECO:0000313" key="1">
    <source>
        <dbReference type="EMBL" id="MCP1386266.1"/>
    </source>
</evidence>
<name>A0ABT1FWX0_9BACT</name>
<dbReference type="RefSeq" id="WP_253533016.1">
    <property type="nucleotide sequence ID" value="NZ_JAMZEL010000020.1"/>
</dbReference>
<accession>A0ABT1FWX0</accession>
<dbReference type="SUPFAM" id="SSF47598">
    <property type="entry name" value="Ribbon-helix-helix"/>
    <property type="match status" value="1"/>
</dbReference>
<keyword evidence="2" id="KW-1185">Reference proteome</keyword>
<organism evidence="1 2">
    <name type="scientific">Runella salmonicolor</name>
    <dbReference type="NCBI Taxonomy" id="2950278"/>
    <lineage>
        <taxon>Bacteria</taxon>
        <taxon>Pseudomonadati</taxon>
        <taxon>Bacteroidota</taxon>
        <taxon>Cytophagia</taxon>
        <taxon>Cytophagales</taxon>
        <taxon>Spirosomataceae</taxon>
        <taxon>Runella</taxon>
    </lineage>
</organism>
<gene>
    <name evidence="1" type="ORF">NCI00_27745</name>
</gene>
<comment type="caution">
    <text evidence="1">The sequence shown here is derived from an EMBL/GenBank/DDBJ whole genome shotgun (WGS) entry which is preliminary data.</text>
</comment>
<sequence>MNEKSTYKNKLSGFAERLKTEPAVVAIQTVNPISTVNPVEKVEEIQLNVWIPKALMKQLKAKGLDIDKSMKEMVNEALSNYLTQ</sequence>
<dbReference type="EMBL" id="JAMZEL010000020">
    <property type="protein sequence ID" value="MCP1386266.1"/>
    <property type="molecule type" value="Genomic_DNA"/>
</dbReference>
<evidence type="ECO:0000313" key="2">
    <source>
        <dbReference type="Proteomes" id="UP001204772"/>
    </source>
</evidence>
<dbReference type="Gene3D" id="1.10.1220.10">
    <property type="entry name" value="Met repressor-like"/>
    <property type="match status" value="1"/>
</dbReference>
<reference evidence="1 2" key="1">
    <citation type="submission" date="2022-06" db="EMBL/GenBank/DDBJ databases">
        <title>Runella sp. S5 genome sequencing.</title>
        <authorList>
            <person name="Park S."/>
        </authorList>
    </citation>
    <scope>NUCLEOTIDE SEQUENCE [LARGE SCALE GENOMIC DNA]</scope>
    <source>
        <strain evidence="1 2">S5</strain>
    </source>
</reference>
<dbReference type="InterPro" id="IPR010985">
    <property type="entry name" value="Ribbon_hlx_hlx"/>
</dbReference>
<protein>
    <recommendedName>
        <fullName evidence="3">CopG family transcriptional regulator</fullName>
    </recommendedName>
</protein>
<dbReference type="InterPro" id="IPR013321">
    <property type="entry name" value="Arc_rbn_hlx_hlx"/>
</dbReference>
<dbReference type="Proteomes" id="UP001204772">
    <property type="component" value="Unassembled WGS sequence"/>
</dbReference>
<proteinExistence type="predicted"/>
<evidence type="ECO:0008006" key="3">
    <source>
        <dbReference type="Google" id="ProtNLM"/>
    </source>
</evidence>